<evidence type="ECO:0000313" key="6">
    <source>
        <dbReference type="EMBL" id="UFP96176.1"/>
    </source>
</evidence>
<keyword evidence="7" id="KW-1185">Reference proteome</keyword>
<name>A0ABY3PR40_9CYAN</name>
<feature type="transmembrane region" description="Helical" evidence="5">
    <location>
        <begin position="155"/>
        <end position="176"/>
    </location>
</feature>
<dbReference type="Proteomes" id="UP001054846">
    <property type="component" value="Chromosome"/>
</dbReference>
<proteinExistence type="predicted"/>
<accession>A0ABY3PR40</accession>
<organism evidence="6 7">
    <name type="scientific">Gloeobacter morelensis MG652769</name>
    <dbReference type="NCBI Taxonomy" id="2781736"/>
    <lineage>
        <taxon>Bacteria</taxon>
        <taxon>Bacillati</taxon>
        <taxon>Cyanobacteriota</taxon>
        <taxon>Cyanophyceae</taxon>
        <taxon>Gloeobacterales</taxon>
        <taxon>Gloeobacteraceae</taxon>
        <taxon>Gloeobacter</taxon>
        <taxon>Gloeobacter morelensis</taxon>
    </lineage>
</organism>
<gene>
    <name evidence="6" type="ORF">ISF26_08205</name>
</gene>
<dbReference type="RefSeq" id="WP_230843421.1">
    <property type="nucleotide sequence ID" value="NZ_CP063845.1"/>
</dbReference>
<keyword evidence="2 5" id="KW-0812">Transmembrane</keyword>
<protein>
    <submittedName>
        <fullName evidence="6">ZIP family metal transporter</fullName>
    </submittedName>
</protein>
<sequence length="250" mass="25493">MLAIVLSLFALVATLIGGAIVLRFQQLPRELLGFSAGTLMAIACLDLLPHSLQVCGPYALLGALAGYGALQLWHRLIHVGDHSHAPEALARAAKPTLIGAAALIVHKLFDGVILGVGVGGGEALGLGVGLAVIMHSFCDGINTVTLVLRARSKRVLAVGFLMANALAPLAAALLVARLPLSPLALGWLLTFVGGTFLYVALHDLLPAAVQSKTTLFAGADGVLSAAETLSLGSGLAAGVLLTWAITQLPG</sequence>
<dbReference type="PANTHER" id="PTHR11040:SF44">
    <property type="entry name" value="PROTEIN ZNTC-RELATED"/>
    <property type="match status" value="1"/>
</dbReference>
<keyword evidence="3 5" id="KW-1133">Transmembrane helix</keyword>
<evidence type="ECO:0000313" key="7">
    <source>
        <dbReference type="Proteomes" id="UP001054846"/>
    </source>
</evidence>
<keyword evidence="4 5" id="KW-0472">Membrane</keyword>
<evidence type="ECO:0000256" key="3">
    <source>
        <dbReference type="ARBA" id="ARBA00022989"/>
    </source>
</evidence>
<evidence type="ECO:0000256" key="5">
    <source>
        <dbReference type="SAM" id="Phobius"/>
    </source>
</evidence>
<feature type="transmembrane region" description="Helical" evidence="5">
    <location>
        <begin position="182"/>
        <end position="201"/>
    </location>
</feature>
<evidence type="ECO:0000256" key="2">
    <source>
        <dbReference type="ARBA" id="ARBA00022692"/>
    </source>
</evidence>
<dbReference type="InterPro" id="IPR003689">
    <property type="entry name" value="ZIP"/>
</dbReference>
<evidence type="ECO:0000256" key="1">
    <source>
        <dbReference type="ARBA" id="ARBA00004141"/>
    </source>
</evidence>
<feature type="transmembrane region" description="Helical" evidence="5">
    <location>
        <begin position="222"/>
        <end position="245"/>
    </location>
</feature>
<feature type="transmembrane region" description="Helical" evidence="5">
    <location>
        <begin position="6"/>
        <end position="24"/>
    </location>
</feature>
<dbReference type="EMBL" id="CP063845">
    <property type="protein sequence ID" value="UFP96176.1"/>
    <property type="molecule type" value="Genomic_DNA"/>
</dbReference>
<evidence type="ECO:0000256" key="4">
    <source>
        <dbReference type="ARBA" id="ARBA00023136"/>
    </source>
</evidence>
<comment type="subcellular location">
    <subcellularLocation>
        <location evidence="1">Membrane</location>
        <topology evidence="1">Multi-pass membrane protein</topology>
    </subcellularLocation>
</comment>
<dbReference type="Pfam" id="PF02535">
    <property type="entry name" value="Zip"/>
    <property type="match status" value="1"/>
</dbReference>
<reference evidence="6 7" key="1">
    <citation type="journal article" date="2021" name="Genome Biol. Evol.">
        <title>Complete Genome Sequencing of a Novel Gloeobacter Species from a Waterfall Cave in Mexico.</title>
        <authorList>
            <person name="Saw J.H."/>
            <person name="Cardona T."/>
            <person name="Montejano G."/>
        </authorList>
    </citation>
    <scope>NUCLEOTIDE SEQUENCE [LARGE SCALE GENOMIC DNA]</scope>
    <source>
        <strain evidence="6">MG652769</strain>
    </source>
</reference>
<dbReference type="PANTHER" id="PTHR11040">
    <property type="entry name" value="ZINC/IRON TRANSPORTER"/>
    <property type="match status" value="1"/>
</dbReference>